<feature type="domain" description="Guanylate cyclase" evidence="2">
    <location>
        <begin position="405"/>
        <end position="537"/>
    </location>
</feature>
<dbReference type="SMART" id="SM01080">
    <property type="entry name" value="CHASE2"/>
    <property type="match status" value="1"/>
</dbReference>
<keyword evidence="1" id="KW-0472">Membrane</keyword>
<organism evidence="3 4">
    <name type="scientific">Sphingomonas humi</name>
    <dbReference type="NCBI Taxonomy" id="335630"/>
    <lineage>
        <taxon>Bacteria</taxon>
        <taxon>Pseudomonadati</taxon>
        <taxon>Pseudomonadota</taxon>
        <taxon>Alphaproteobacteria</taxon>
        <taxon>Sphingomonadales</taxon>
        <taxon>Sphingomonadaceae</taxon>
        <taxon>Sphingomonas</taxon>
    </lineage>
</organism>
<keyword evidence="4" id="KW-1185">Reference proteome</keyword>
<comment type="caution">
    <text evidence="3">The sequence shown here is derived from an EMBL/GenBank/DDBJ whole genome shotgun (WGS) entry which is preliminary data.</text>
</comment>
<dbReference type="InterPro" id="IPR029787">
    <property type="entry name" value="Nucleotide_cyclase"/>
</dbReference>
<accession>A0ABP7SF30</accession>
<dbReference type="PANTHER" id="PTHR43081">
    <property type="entry name" value="ADENYLATE CYCLASE, TERMINAL-DIFFERENTIATION SPECIFIC-RELATED"/>
    <property type="match status" value="1"/>
</dbReference>
<feature type="transmembrane region" description="Helical" evidence="1">
    <location>
        <begin position="315"/>
        <end position="334"/>
    </location>
</feature>
<dbReference type="InterPro" id="IPR001054">
    <property type="entry name" value="A/G_cyclase"/>
</dbReference>
<dbReference type="Proteomes" id="UP001501310">
    <property type="component" value="Unassembled WGS sequence"/>
</dbReference>
<dbReference type="PANTHER" id="PTHR43081:SF20">
    <property type="entry name" value="TWO-COMPONENT RESPONSE REGULATOR"/>
    <property type="match status" value="1"/>
</dbReference>
<gene>
    <name evidence="3" type="ORF">GCM10022211_26560</name>
</gene>
<dbReference type="RefSeq" id="WP_344711172.1">
    <property type="nucleotide sequence ID" value="NZ_BAAAZD010000002.1"/>
</dbReference>
<evidence type="ECO:0000313" key="4">
    <source>
        <dbReference type="Proteomes" id="UP001501310"/>
    </source>
</evidence>
<dbReference type="Gene3D" id="3.30.70.1230">
    <property type="entry name" value="Nucleotide cyclase"/>
    <property type="match status" value="1"/>
</dbReference>
<dbReference type="EMBL" id="BAAAZD010000002">
    <property type="protein sequence ID" value="GAA4010739.1"/>
    <property type="molecule type" value="Genomic_DNA"/>
</dbReference>
<dbReference type="InterPro" id="IPR050697">
    <property type="entry name" value="Adenylyl/Guanylyl_Cyclase_3/4"/>
</dbReference>
<sequence length="648" mass="70432">MISKKARTFLTALGVALLATMLATLAVQYLTFVATLENIARDIRVAALSPPMPQSKDIVIAAINEDTLAQFPYRSPVDREFLANLIKSLDAKGAREIGVDVLLDQPTEEAKDELLKSVIRQIRTPLFFSYTNSPNIVNEDQLAYLNDFVPANLRAGANLPTDPFDGTVRWIFAGETNPGMPLGFARKALALLGMQTSPKQVEIAWRPKPNIETPPFPIYPAQAVPVLPDEWFRGKIVLVGAVLSITDRHRTPLAVVYDGDDGMMPGVIVQAHGLSQLLEGRDAGRMGQPQVVALTILFALIGMGIGLLKRGVAFNLSAGALMLSLYWAYAMLGYAHGVPLVPLVGPSLAFALSLWLMDVVIGRAERKQREFIQTAFSRYVSPVVVDQLVDDPGALSISGMRRDATFIFTDIAGFTTLSEQLSSETLAEVLNAYLDGACAIILKYQGTIDKFIGDAIMSIFNAPIAQTDHAQRAVRCGLELDEYAEQFRIAQNELGIPIGLTRIGVHTGSATIGNFGSSSRMDFTALGDTVNTAARSEGVNKYFGTRVCVTQDTVDQCSDIPFRKIGDVLLKGKKHFVGLYSPISAAEGATNLSNDYEATYSMLESGDAKAGEAFLTLKERYPDDPVIGYHCRRIQAGIFSSQIVLDDK</sequence>
<dbReference type="Pfam" id="PF05226">
    <property type="entry name" value="CHASE2"/>
    <property type="match status" value="1"/>
</dbReference>
<proteinExistence type="predicted"/>
<feature type="transmembrane region" description="Helical" evidence="1">
    <location>
        <begin position="340"/>
        <end position="361"/>
    </location>
</feature>
<evidence type="ECO:0000256" key="1">
    <source>
        <dbReference type="SAM" id="Phobius"/>
    </source>
</evidence>
<dbReference type="SMART" id="SM00044">
    <property type="entry name" value="CYCc"/>
    <property type="match status" value="1"/>
</dbReference>
<protein>
    <submittedName>
        <fullName evidence="3">Adenylate/guanylate cyclase domain-containing protein</fullName>
    </submittedName>
</protein>
<reference evidence="4" key="1">
    <citation type="journal article" date="2019" name="Int. J. Syst. Evol. Microbiol.">
        <title>The Global Catalogue of Microorganisms (GCM) 10K type strain sequencing project: providing services to taxonomists for standard genome sequencing and annotation.</title>
        <authorList>
            <consortium name="The Broad Institute Genomics Platform"/>
            <consortium name="The Broad Institute Genome Sequencing Center for Infectious Disease"/>
            <person name="Wu L."/>
            <person name="Ma J."/>
        </authorList>
    </citation>
    <scope>NUCLEOTIDE SEQUENCE [LARGE SCALE GENOMIC DNA]</scope>
    <source>
        <strain evidence="4">JCM 16603</strain>
    </source>
</reference>
<name>A0ABP7SF30_9SPHN</name>
<keyword evidence="1" id="KW-1133">Transmembrane helix</keyword>
<evidence type="ECO:0000259" key="2">
    <source>
        <dbReference type="PROSITE" id="PS50125"/>
    </source>
</evidence>
<keyword evidence="1" id="KW-0812">Transmembrane</keyword>
<dbReference type="Pfam" id="PF00211">
    <property type="entry name" value="Guanylate_cyc"/>
    <property type="match status" value="1"/>
</dbReference>
<feature type="transmembrane region" description="Helical" evidence="1">
    <location>
        <begin position="291"/>
        <end position="308"/>
    </location>
</feature>
<evidence type="ECO:0000313" key="3">
    <source>
        <dbReference type="EMBL" id="GAA4010739.1"/>
    </source>
</evidence>
<dbReference type="PROSITE" id="PS50125">
    <property type="entry name" value="GUANYLATE_CYCLASE_2"/>
    <property type="match status" value="1"/>
</dbReference>
<dbReference type="SUPFAM" id="SSF55073">
    <property type="entry name" value="Nucleotide cyclase"/>
    <property type="match status" value="1"/>
</dbReference>
<dbReference type="InterPro" id="IPR007890">
    <property type="entry name" value="CHASE2"/>
</dbReference>
<dbReference type="CDD" id="cd07302">
    <property type="entry name" value="CHD"/>
    <property type="match status" value="1"/>
</dbReference>